<dbReference type="RefSeq" id="WP_132492790.1">
    <property type="nucleotide sequence ID" value="NZ_SMKW01000066.1"/>
</dbReference>
<dbReference type="Proteomes" id="UP000294947">
    <property type="component" value="Unassembled WGS sequence"/>
</dbReference>
<proteinExistence type="predicted"/>
<dbReference type="InterPro" id="IPR000415">
    <property type="entry name" value="Nitroreductase-like"/>
</dbReference>
<accession>A0A4R4YAK2</accession>
<reference evidence="1 2" key="1">
    <citation type="submission" date="2019-03" db="EMBL/GenBank/DDBJ databases">
        <title>Draft genome sequences of novel Actinobacteria.</title>
        <authorList>
            <person name="Sahin N."/>
            <person name="Ay H."/>
            <person name="Saygin H."/>
        </authorList>
    </citation>
    <scope>NUCLEOTIDE SEQUENCE [LARGE SCALE GENOMIC DNA]</scope>
    <source>
        <strain evidence="1 2">7K502</strain>
    </source>
</reference>
<keyword evidence="2" id="KW-1185">Reference proteome</keyword>
<dbReference type="EMBL" id="SMKW01000066">
    <property type="protein sequence ID" value="TDD40854.1"/>
    <property type="molecule type" value="Genomic_DNA"/>
</dbReference>
<name>A0A4R4YAK2_9PSEU</name>
<dbReference type="GO" id="GO:0016491">
    <property type="term" value="F:oxidoreductase activity"/>
    <property type="evidence" value="ECO:0007669"/>
    <property type="project" value="InterPro"/>
</dbReference>
<dbReference type="SUPFAM" id="SSF55469">
    <property type="entry name" value="FMN-dependent nitroreductase-like"/>
    <property type="match status" value="2"/>
</dbReference>
<evidence type="ECO:0000313" key="1">
    <source>
        <dbReference type="EMBL" id="TDD40854.1"/>
    </source>
</evidence>
<organism evidence="1 2">
    <name type="scientific">Saccharopolyspora elongata</name>
    <dbReference type="NCBI Taxonomy" id="2530387"/>
    <lineage>
        <taxon>Bacteria</taxon>
        <taxon>Bacillati</taxon>
        <taxon>Actinomycetota</taxon>
        <taxon>Actinomycetes</taxon>
        <taxon>Pseudonocardiales</taxon>
        <taxon>Pseudonocardiaceae</taxon>
        <taxon>Saccharopolyspora</taxon>
    </lineage>
</organism>
<dbReference type="AlphaFoldDB" id="A0A4R4YAK2"/>
<gene>
    <name evidence="1" type="ORF">E1288_34490</name>
</gene>
<sequence length="332" mass="35294">MGGLHSSKRRRVDEPACRWSAEEIGILADAVRSAPSVHNTRPWSLAVRERTAELREGEIETLAYHDPEGRDRRMSCGAALTNLVLAVRSLGWTADVDIGIAGKSLAIAKVTGSRRADPTAAEIRRYEAIGDRTSYRRAFGPEAVPGQLRETVSSAATSVSVLGRWISGGDEALAVARLLAYAAGAFHGNADYKRELSAWTTVPGESKGEGELGLSWADLVSAGLGAVGLATSRTRVPDESVLTARIERESLLVVSSRGDEPLDHIRAGESVEQAWLEATGAGLAASIMTQPLHLGEVRDALAVRLGLSTVPQALMRFGYPAAATPGNRRGQP</sequence>
<evidence type="ECO:0000313" key="2">
    <source>
        <dbReference type="Proteomes" id="UP000294947"/>
    </source>
</evidence>
<protein>
    <recommendedName>
        <fullName evidence="3">Nitroreductase domain-containing protein</fullName>
    </recommendedName>
</protein>
<comment type="caution">
    <text evidence="1">The sequence shown here is derived from an EMBL/GenBank/DDBJ whole genome shotgun (WGS) entry which is preliminary data.</text>
</comment>
<evidence type="ECO:0008006" key="3">
    <source>
        <dbReference type="Google" id="ProtNLM"/>
    </source>
</evidence>
<dbReference type="Gene3D" id="3.40.109.10">
    <property type="entry name" value="NADH Oxidase"/>
    <property type="match status" value="1"/>
</dbReference>
<dbReference type="OrthoDB" id="8156917at2"/>